<dbReference type="GO" id="GO:0000027">
    <property type="term" value="P:ribosomal large subunit assembly"/>
    <property type="evidence" value="ECO:0007669"/>
    <property type="project" value="UniProtKB-UniRule"/>
</dbReference>
<keyword evidence="8" id="KW-1185">Reference proteome</keyword>
<dbReference type="GO" id="GO:0005654">
    <property type="term" value="C:nucleoplasm"/>
    <property type="evidence" value="ECO:0007669"/>
    <property type="project" value="UniProtKB-SubCell"/>
</dbReference>
<comment type="similarity">
    <text evidence="1 5">Belongs to the NOP53 family.</text>
</comment>
<feature type="region of interest" description="Disordered" evidence="6">
    <location>
        <begin position="1"/>
        <end position="30"/>
    </location>
</feature>
<reference evidence="7 8" key="1">
    <citation type="submission" date="2016-03" db="EMBL/GenBank/DDBJ databases">
        <title>Fine-scale spatial genetic structure of a fungal parasite of coffee scale insects.</title>
        <authorList>
            <person name="Jackson D."/>
            <person name="Zemenick K.A."/>
            <person name="Malloure B."/>
            <person name="Quandt C.A."/>
            <person name="James T.Y."/>
        </authorList>
    </citation>
    <scope>NUCLEOTIDE SEQUENCE [LARGE SCALE GENOMIC DNA]</scope>
    <source>
        <strain evidence="7 8">UM487</strain>
    </source>
</reference>
<dbReference type="Proteomes" id="UP000243081">
    <property type="component" value="Unassembled WGS sequence"/>
</dbReference>
<dbReference type="PANTHER" id="PTHR14211">
    <property type="entry name" value="GLIOMA SUPPRESSOR CANDIDATE REGION GENE 2"/>
    <property type="match status" value="1"/>
</dbReference>
<protein>
    <recommendedName>
        <fullName evidence="2 5">Ribosome biogenesis protein NOP53</fullName>
    </recommendedName>
</protein>
<evidence type="ECO:0000256" key="4">
    <source>
        <dbReference type="ARBA" id="ARBA00023242"/>
    </source>
</evidence>
<feature type="region of interest" description="Disordered" evidence="6">
    <location>
        <begin position="241"/>
        <end position="314"/>
    </location>
</feature>
<dbReference type="GO" id="GO:0006364">
    <property type="term" value="P:rRNA processing"/>
    <property type="evidence" value="ECO:0007669"/>
    <property type="project" value="TreeGrafter"/>
</dbReference>
<accession>A0A179I517</accession>
<dbReference type="Pfam" id="PF07767">
    <property type="entry name" value="Nop53"/>
    <property type="match status" value="1"/>
</dbReference>
<evidence type="ECO:0000256" key="5">
    <source>
        <dbReference type="PIRNR" id="PIRNR017302"/>
    </source>
</evidence>
<evidence type="ECO:0000313" key="8">
    <source>
        <dbReference type="Proteomes" id="UP000243081"/>
    </source>
</evidence>
<feature type="compositionally biased region" description="Polar residues" evidence="6">
    <location>
        <begin position="9"/>
        <end position="20"/>
    </location>
</feature>
<dbReference type="OrthoDB" id="5072at2759"/>
<keyword evidence="3 5" id="KW-0690">Ribosome biogenesis</keyword>
<organism evidence="7 8">
    <name type="scientific">Cordyceps confragosa</name>
    <name type="common">Lecanicillium lecanii</name>
    <dbReference type="NCBI Taxonomy" id="2714763"/>
    <lineage>
        <taxon>Eukaryota</taxon>
        <taxon>Fungi</taxon>
        <taxon>Dikarya</taxon>
        <taxon>Ascomycota</taxon>
        <taxon>Pezizomycotina</taxon>
        <taxon>Sordariomycetes</taxon>
        <taxon>Hypocreomycetidae</taxon>
        <taxon>Hypocreales</taxon>
        <taxon>Cordycipitaceae</taxon>
        <taxon>Akanthomyces</taxon>
    </lineage>
</organism>
<evidence type="ECO:0000256" key="6">
    <source>
        <dbReference type="SAM" id="MobiDB-lite"/>
    </source>
</evidence>
<evidence type="ECO:0000256" key="2">
    <source>
        <dbReference type="ARBA" id="ARBA00018339"/>
    </source>
</evidence>
<sequence length="445" mass="50580">MPVIKPLTGDSNEAPSQYKQTSRKGKKAWRKNVDVTEVQKGLEDLNEEIIQGFDCSGVIRERDSADLFAIDIRGDSQISKKFPKHAKKTLKADEILNRRSAVPAVAPRKRANDRTTNGLLPVKRQRSDWVTHKDLARLQRIADGQHDTTIQVNDATFDLWDAPQEEPTEVALDHTKLNVRVPKTMKHAPLSLVASGKPVPAVQKPTGGYSYNPVFTDYEERLAQEGERAVEAEKKRLEAEEAARLKQEATAKSAAEAEAAEERANMSEWEEDSEWEGFQSGVEDEGTAAAAAKRPKRKTQAQRNRIQRRRAEEQLAKHKAALKRRRIQEARIADLAAEIDETEQSRALALLAGEDSASESELRGAEKLRRRQLGKFKLPEHDLELVLPDELQDSLRRLRPEGNLINDRYRSMVVRGRVETRRHIPFHRQARTKTTEKWTHKDFVL</sequence>
<dbReference type="AlphaFoldDB" id="A0A179I517"/>
<feature type="compositionally biased region" description="Basic residues" evidence="6">
    <location>
        <begin position="293"/>
        <end position="308"/>
    </location>
</feature>
<evidence type="ECO:0000256" key="3">
    <source>
        <dbReference type="ARBA" id="ARBA00022517"/>
    </source>
</evidence>
<evidence type="ECO:0000256" key="1">
    <source>
        <dbReference type="ARBA" id="ARBA00008838"/>
    </source>
</evidence>
<comment type="subcellular location">
    <subcellularLocation>
        <location evidence="5">Nucleus</location>
        <location evidence="5">Nucleolus</location>
    </subcellularLocation>
    <subcellularLocation>
        <location evidence="5">Nucleus</location>
        <location evidence="5">Nucleoplasm</location>
    </subcellularLocation>
</comment>
<gene>
    <name evidence="7" type="ORF">LLEC1_00554</name>
</gene>
<comment type="caution">
    <text evidence="7">The sequence shown here is derived from an EMBL/GenBank/DDBJ whole genome shotgun (WGS) entry which is preliminary data.</text>
</comment>
<comment type="function">
    <text evidence="5">May play a role in ribosome biogenesis.</text>
</comment>
<dbReference type="GO" id="GO:0005730">
    <property type="term" value="C:nucleolus"/>
    <property type="evidence" value="ECO:0007669"/>
    <property type="project" value="UniProtKB-SubCell"/>
</dbReference>
<dbReference type="OMA" id="TEKWTHK"/>
<feature type="compositionally biased region" description="Basic residues" evidence="6">
    <location>
        <begin position="21"/>
        <end position="30"/>
    </location>
</feature>
<dbReference type="GO" id="GO:0008097">
    <property type="term" value="F:5S rRNA binding"/>
    <property type="evidence" value="ECO:0007669"/>
    <property type="project" value="TreeGrafter"/>
</dbReference>
<dbReference type="PANTHER" id="PTHR14211:SF7">
    <property type="entry name" value="RIBOSOME BIOGENESIS PROTEIN NOP53"/>
    <property type="match status" value="1"/>
</dbReference>
<dbReference type="InterPro" id="IPR011687">
    <property type="entry name" value="Nop53/GLTSCR2"/>
</dbReference>
<proteinExistence type="inferred from homology"/>
<name>A0A179I517_CORDF</name>
<keyword evidence="4 5" id="KW-0539">Nucleus</keyword>
<evidence type="ECO:0000313" key="7">
    <source>
        <dbReference type="EMBL" id="OAQ97775.1"/>
    </source>
</evidence>
<dbReference type="PIRSF" id="PIRSF017302">
    <property type="entry name" value="Gltscr2"/>
    <property type="match status" value="1"/>
</dbReference>
<dbReference type="EMBL" id="LUKN01003219">
    <property type="protein sequence ID" value="OAQ97775.1"/>
    <property type="molecule type" value="Genomic_DNA"/>
</dbReference>